<dbReference type="PANTHER" id="PTHR48452:SF1">
    <property type="entry name" value="FUSED COMPOUND LEAF 1"/>
    <property type="match status" value="1"/>
</dbReference>
<protein>
    <submittedName>
        <fullName evidence="6">Uncharacterized protein</fullName>
    </submittedName>
</protein>
<dbReference type="GO" id="GO:0005634">
    <property type="term" value="C:nucleus"/>
    <property type="evidence" value="ECO:0007669"/>
    <property type="project" value="UniProtKB-SubCell"/>
</dbReference>
<dbReference type="EMBL" id="JABCRI010000018">
    <property type="protein sequence ID" value="KAF8390447.1"/>
    <property type="molecule type" value="Genomic_DNA"/>
</dbReference>
<sequence>MMEEMYDLHPTMDYSQQISMSPENLVYQADYQSLLSSGVFRDRIPIFGSDQLFSAASDIAEAASITPEIQRGGREEEMSSAIKAKIASHPCYPRLLEAYIDCQKVKTLFRRSFRDGNSSSVFSIVYVVFFPYSLLLGIGDALAVSHVVTPFSFEKLRFLRQILLLARVGAPPEIACLLDEIRRENGDLIRTTETYCNILVKYKSDLARPFDEATTFLNKIEMQLSDLCNGSSRSCASGLTLSLSRYPFYFLFTFIDFCVK</sequence>
<dbReference type="OMA" id="RRENDFC"/>
<keyword evidence="3" id="KW-1133">Transmembrane helix</keyword>
<dbReference type="SMART" id="SM01255">
    <property type="entry name" value="KNOX1"/>
    <property type="match status" value="1"/>
</dbReference>
<evidence type="ECO:0000259" key="4">
    <source>
        <dbReference type="SMART" id="SM01255"/>
    </source>
</evidence>
<evidence type="ECO:0000259" key="5">
    <source>
        <dbReference type="SMART" id="SM01256"/>
    </source>
</evidence>
<accession>A0A834YL81</accession>
<dbReference type="OrthoDB" id="10056939at2759"/>
<keyword evidence="2" id="KW-0539">Nucleus</keyword>
<evidence type="ECO:0000256" key="2">
    <source>
        <dbReference type="ARBA" id="ARBA00023242"/>
    </source>
</evidence>
<keyword evidence="7" id="KW-1185">Reference proteome</keyword>
<comment type="subcellular location">
    <subcellularLocation>
        <location evidence="1">Nucleus</location>
    </subcellularLocation>
</comment>
<comment type="caution">
    <text evidence="6">The sequence shown here is derived from an EMBL/GenBank/DDBJ whole genome shotgun (WGS) entry which is preliminary data.</text>
</comment>
<dbReference type="Pfam" id="PF03790">
    <property type="entry name" value="KNOX1"/>
    <property type="match status" value="1"/>
</dbReference>
<feature type="transmembrane region" description="Helical" evidence="3">
    <location>
        <begin position="120"/>
        <end position="138"/>
    </location>
</feature>
<dbReference type="InterPro" id="IPR005540">
    <property type="entry name" value="KNOX1"/>
</dbReference>
<organism evidence="6 7">
    <name type="scientific">Tetracentron sinense</name>
    <name type="common">Spur-leaf</name>
    <dbReference type="NCBI Taxonomy" id="13715"/>
    <lineage>
        <taxon>Eukaryota</taxon>
        <taxon>Viridiplantae</taxon>
        <taxon>Streptophyta</taxon>
        <taxon>Embryophyta</taxon>
        <taxon>Tracheophyta</taxon>
        <taxon>Spermatophyta</taxon>
        <taxon>Magnoliopsida</taxon>
        <taxon>Trochodendrales</taxon>
        <taxon>Trochodendraceae</taxon>
        <taxon>Tetracentron</taxon>
    </lineage>
</organism>
<gene>
    <name evidence="6" type="ORF">HHK36_024973</name>
</gene>
<name>A0A834YL81_TETSI</name>
<evidence type="ECO:0000313" key="6">
    <source>
        <dbReference type="EMBL" id="KAF8390447.1"/>
    </source>
</evidence>
<evidence type="ECO:0000256" key="3">
    <source>
        <dbReference type="SAM" id="Phobius"/>
    </source>
</evidence>
<feature type="domain" description="KNOX1" evidence="4">
    <location>
        <begin position="80"/>
        <end position="121"/>
    </location>
</feature>
<dbReference type="PANTHER" id="PTHR48452">
    <property type="entry name" value="FUSED COMPOUND LEAF 1"/>
    <property type="match status" value="1"/>
</dbReference>
<dbReference type="Pfam" id="PF03791">
    <property type="entry name" value="KNOX2"/>
    <property type="match status" value="1"/>
</dbReference>
<dbReference type="GO" id="GO:0003677">
    <property type="term" value="F:DNA binding"/>
    <property type="evidence" value="ECO:0007669"/>
    <property type="project" value="InterPro"/>
</dbReference>
<dbReference type="AlphaFoldDB" id="A0A834YL81"/>
<evidence type="ECO:0000313" key="7">
    <source>
        <dbReference type="Proteomes" id="UP000655225"/>
    </source>
</evidence>
<keyword evidence="3" id="KW-0472">Membrane</keyword>
<dbReference type="InterPro" id="IPR005541">
    <property type="entry name" value="KNOX2"/>
</dbReference>
<keyword evidence="3" id="KW-0812">Transmembrane</keyword>
<proteinExistence type="predicted"/>
<dbReference type="SMART" id="SM01256">
    <property type="entry name" value="KNOX2"/>
    <property type="match status" value="1"/>
</dbReference>
<reference evidence="6 7" key="1">
    <citation type="submission" date="2020-04" db="EMBL/GenBank/DDBJ databases">
        <title>Plant Genome Project.</title>
        <authorList>
            <person name="Zhang R.-G."/>
        </authorList>
    </citation>
    <scope>NUCLEOTIDE SEQUENCE [LARGE SCALE GENOMIC DNA]</scope>
    <source>
        <strain evidence="6">YNK0</strain>
        <tissue evidence="6">Leaf</tissue>
    </source>
</reference>
<evidence type="ECO:0000256" key="1">
    <source>
        <dbReference type="ARBA" id="ARBA00004123"/>
    </source>
</evidence>
<feature type="domain" description="KNOX2" evidence="5">
    <location>
        <begin position="167"/>
        <end position="229"/>
    </location>
</feature>
<dbReference type="Proteomes" id="UP000655225">
    <property type="component" value="Unassembled WGS sequence"/>
</dbReference>